<dbReference type="AlphaFoldDB" id="A0A7W7D5E7"/>
<dbReference type="Proteomes" id="UP000542210">
    <property type="component" value="Unassembled WGS sequence"/>
</dbReference>
<name>A0A7W7D5E7_9ACTN</name>
<sequence>MAGELIAGDWDIDWDGFLIGTGTPYTVVQLDGWLDSPPLVDRSVPRPSRHGSWAGRPRAQARTVTAIVRIVAERSAMGDAVHALRAATGVARDATEAPLAIRALGQTLVAFGKFANRLLSVDQLFAAGVALAVPLQWRCADPRLYELAEQSATIGAPTGGSGGLTYPLTYPLSYGTPAGPATATCVNTGNEATNPVLVFTGPITTPRMVNSTLGRSLEFDLDLPAGQTLTVDTDAGTVLLNGTTDRLYKRTGTSVPVEYFELAPGPNNLTLFGAALGVGAQVQVTWRSAYL</sequence>
<dbReference type="Gene3D" id="2.60.120.860">
    <property type="match status" value="1"/>
</dbReference>
<evidence type="ECO:0000313" key="3">
    <source>
        <dbReference type="Proteomes" id="UP000542210"/>
    </source>
</evidence>
<dbReference type="RefSeq" id="WP_184876712.1">
    <property type="nucleotide sequence ID" value="NZ_BOOV01000052.1"/>
</dbReference>
<proteinExistence type="predicted"/>
<dbReference type="EMBL" id="JACHND010000001">
    <property type="protein sequence ID" value="MBB4699288.1"/>
    <property type="molecule type" value="Genomic_DNA"/>
</dbReference>
<organism evidence="2 3">
    <name type="scientific">Sphaerisporangium siamense</name>
    <dbReference type="NCBI Taxonomy" id="795645"/>
    <lineage>
        <taxon>Bacteria</taxon>
        <taxon>Bacillati</taxon>
        <taxon>Actinomycetota</taxon>
        <taxon>Actinomycetes</taxon>
        <taxon>Streptosporangiales</taxon>
        <taxon>Streptosporangiaceae</taxon>
        <taxon>Sphaerisporangium</taxon>
    </lineage>
</organism>
<reference evidence="2 3" key="1">
    <citation type="submission" date="2020-08" db="EMBL/GenBank/DDBJ databases">
        <title>Sequencing the genomes of 1000 actinobacteria strains.</title>
        <authorList>
            <person name="Klenk H.-P."/>
        </authorList>
    </citation>
    <scope>NUCLEOTIDE SEQUENCE [LARGE SCALE GENOMIC DNA]</scope>
    <source>
        <strain evidence="2 3">DSM 45784</strain>
    </source>
</reference>
<protein>
    <recommendedName>
        <fullName evidence="1">Siphovirus-type tail component C-terminal domain-containing protein</fullName>
    </recommendedName>
</protein>
<gene>
    <name evidence="2" type="ORF">BJ982_000832</name>
</gene>
<evidence type="ECO:0000259" key="1">
    <source>
        <dbReference type="Pfam" id="PF22768"/>
    </source>
</evidence>
<comment type="caution">
    <text evidence="2">The sequence shown here is derived from an EMBL/GenBank/DDBJ whole genome shotgun (WGS) entry which is preliminary data.</text>
</comment>
<dbReference type="Pfam" id="PF22768">
    <property type="entry name" value="SPP1_Dit"/>
    <property type="match status" value="1"/>
</dbReference>
<dbReference type="InterPro" id="IPR054738">
    <property type="entry name" value="Siphovirus-type_tail_C"/>
</dbReference>
<evidence type="ECO:0000313" key="2">
    <source>
        <dbReference type="EMBL" id="MBB4699288.1"/>
    </source>
</evidence>
<feature type="domain" description="Siphovirus-type tail component C-terminal" evidence="1">
    <location>
        <begin position="188"/>
        <end position="290"/>
    </location>
</feature>
<accession>A0A7W7D5E7</accession>
<keyword evidence="3" id="KW-1185">Reference proteome</keyword>